<evidence type="ECO:0000256" key="5">
    <source>
        <dbReference type="SAM" id="MobiDB-lite"/>
    </source>
</evidence>
<dbReference type="PANTHER" id="PTHR47506:SF3">
    <property type="entry name" value="HTH-TYPE TRANSCRIPTIONAL REGULATOR LMRA"/>
    <property type="match status" value="1"/>
</dbReference>
<dbReference type="InterPro" id="IPR054156">
    <property type="entry name" value="YxaF_TetR_C"/>
</dbReference>
<feature type="region of interest" description="Disordered" evidence="5">
    <location>
        <begin position="184"/>
        <end position="210"/>
    </location>
</feature>
<dbReference type="GO" id="GO:0003677">
    <property type="term" value="F:DNA binding"/>
    <property type="evidence" value="ECO:0007669"/>
    <property type="project" value="UniProtKB-UniRule"/>
</dbReference>
<dbReference type="AlphaFoldDB" id="A0A7K0K1C2"/>
<organism evidence="7 8">
    <name type="scientific">Mobiluncus porci</name>
    <dbReference type="NCBI Taxonomy" id="2652278"/>
    <lineage>
        <taxon>Bacteria</taxon>
        <taxon>Bacillati</taxon>
        <taxon>Actinomycetota</taxon>
        <taxon>Actinomycetes</taxon>
        <taxon>Actinomycetales</taxon>
        <taxon>Actinomycetaceae</taxon>
        <taxon>Mobiluncus</taxon>
    </lineage>
</organism>
<proteinExistence type="predicted"/>
<dbReference type="SUPFAM" id="SSF46689">
    <property type="entry name" value="Homeodomain-like"/>
    <property type="match status" value="1"/>
</dbReference>
<keyword evidence="8" id="KW-1185">Reference proteome</keyword>
<dbReference type="InterPro" id="IPR001647">
    <property type="entry name" value="HTH_TetR"/>
</dbReference>
<feature type="compositionally biased region" description="Low complexity" evidence="5">
    <location>
        <begin position="184"/>
        <end position="195"/>
    </location>
</feature>
<evidence type="ECO:0000256" key="2">
    <source>
        <dbReference type="ARBA" id="ARBA00023125"/>
    </source>
</evidence>
<dbReference type="EMBL" id="VUMY01000004">
    <property type="protein sequence ID" value="MST49219.1"/>
    <property type="molecule type" value="Genomic_DNA"/>
</dbReference>
<dbReference type="PROSITE" id="PS50977">
    <property type="entry name" value="HTH_TETR_2"/>
    <property type="match status" value="1"/>
</dbReference>
<dbReference type="SUPFAM" id="SSF48498">
    <property type="entry name" value="Tetracyclin repressor-like, C-terminal domain"/>
    <property type="match status" value="1"/>
</dbReference>
<keyword evidence="1" id="KW-0805">Transcription regulation</keyword>
<evidence type="ECO:0000313" key="8">
    <source>
        <dbReference type="Proteomes" id="UP000442535"/>
    </source>
</evidence>
<keyword evidence="3" id="KW-0804">Transcription</keyword>
<dbReference type="Pfam" id="PF21993">
    <property type="entry name" value="TetR_C_13_2"/>
    <property type="match status" value="1"/>
</dbReference>
<evidence type="ECO:0000256" key="4">
    <source>
        <dbReference type="PROSITE-ProRule" id="PRU00335"/>
    </source>
</evidence>
<dbReference type="InterPro" id="IPR036271">
    <property type="entry name" value="Tet_transcr_reg_TetR-rel_C_sf"/>
</dbReference>
<comment type="caution">
    <text evidence="7">The sequence shown here is derived from an EMBL/GenBank/DDBJ whole genome shotgun (WGS) entry which is preliminary data.</text>
</comment>
<accession>A0A7K0K1C2</accession>
<evidence type="ECO:0000256" key="1">
    <source>
        <dbReference type="ARBA" id="ARBA00023015"/>
    </source>
</evidence>
<dbReference type="PANTHER" id="PTHR47506">
    <property type="entry name" value="TRANSCRIPTIONAL REGULATORY PROTEIN"/>
    <property type="match status" value="1"/>
</dbReference>
<dbReference type="InterPro" id="IPR009057">
    <property type="entry name" value="Homeodomain-like_sf"/>
</dbReference>
<evidence type="ECO:0000256" key="3">
    <source>
        <dbReference type="ARBA" id="ARBA00023163"/>
    </source>
</evidence>
<sequence length="210" mass="21605">MGKPNREAIVSQLAELFETQGYTGAGMSDISRVTGLGRGSLYNLFPDGKTQMMREVLAAVETEFAAAVTAPLDSGDLEGMFNGLKDFFDDGSKQSLWGRLTGDPAGETFKTEVQDHYNAWRGALTKALLSAGVERGTAASLSERTISGVEGTLVLAAGFDDAGALGRGLRTMSAEVSAALAAGSTKGAAAGAGSTKAKRKSSTAKKSAAN</sequence>
<gene>
    <name evidence="7" type="ORF">FYJ63_03000</name>
</gene>
<dbReference type="Gene3D" id="1.10.357.10">
    <property type="entry name" value="Tetracycline Repressor, domain 2"/>
    <property type="match status" value="1"/>
</dbReference>
<dbReference type="Proteomes" id="UP000442535">
    <property type="component" value="Unassembled WGS sequence"/>
</dbReference>
<dbReference type="Pfam" id="PF00440">
    <property type="entry name" value="TetR_N"/>
    <property type="match status" value="1"/>
</dbReference>
<evidence type="ECO:0000259" key="6">
    <source>
        <dbReference type="PROSITE" id="PS50977"/>
    </source>
</evidence>
<feature type="DNA-binding region" description="H-T-H motif" evidence="4">
    <location>
        <begin position="26"/>
        <end position="45"/>
    </location>
</feature>
<evidence type="ECO:0000313" key="7">
    <source>
        <dbReference type="EMBL" id="MST49219.1"/>
    </source>
</evidence>
<dbReference type="RefSeq" id="WP_154543649.1">
    <property type="nucleotide sequence ID" value="NZ_VUMY01000004.1"/>
</dbReference>
<name>A0A7K0K1C2_9ACTO</name>
<feature type="domain" description="HTH tetR-type" evidence="6">
    <location>
        <begin position="3"/>
        <end position="63"/>
    </location>
</feature>
<keyword evidence="2 4" id="KW-0238">DNA-binding</keyword>
<protein>
    <submittedName>
        <fullName evidence="7">TetR/AcrR family transcriptional regulator</fullName>
    </submittedName>
</protein>
<reference evidence="7 8" key="1">
    <citation type="submission" date="2019-08" db="EMBL/GenBank/DDBJ databases">
        <title>In-depth cultivation of the pig gut microbiome towards novel bacterial diversity and tailored functional studies.</title>
        <authorList>
            <person name="Wylensek D."/>
            <person name="Hitch T.C.A."/>
            <person name="Clavel T."/>
        </authorList>
    </citation>
    <scope>NUCLEOTIDE SEQUENCE [LARGE SCALE GENOMIC DNA]</scope>
    <source>
        <strain evidence="7 8">RF-GAM-744-WT-7</strain>
    </source>
</reference>